<sequence length="164" mass="17533">MSLERAAAYLRQFGRDGEILEFPVSSATVELAAQALHCEPALIAKTLSFMGPNGPQLIVLAGDKKLDNKKYKALFHQKAKMLHGDEVESLIGHAIGGVCPFGVNEGIDVYLDSTLQRFAYVYPACGSSNSAIKLTPQELLELSKAKGFIDIAKDEAPASNAPAA</sequence>
<feature type="domain" description="YbaK/aminoacyl-tRNA synthetase-associated" evidence="1">
    <location>
        <begin position="27"/>
        <end position="141"/>
    </location>
</feature>
<dbReference type="InterPro" id="IPR007214">
    <property type="entry name" value="YbaK/aa-tRNA-synth-assoc-dom"/>
</dbReference>
<dbReference type="PANTHER" id="PTHR30411:SF1">
    <property type="entry name" value="CYTOPLASMIC PROTEIN"/>
    <property type="match status" value="1"/>
</dbReference>
<protein>
    <submittedName>
        <fullName evidence="2">YbaK/EbsC family protein</fullName>
    </submittedName>
</protein>
<organism evidence="2 3">
    <name type="scientific">Candidatus Anaerobiospirillum pullicola</name>
    <dbReference type="NCBI Taxonomy" id="2838451"/>
    <lineage>
        <taxon>Bacteria</taxon>
        <taxon>Pseudomonadati</taxon>
        <taxon>Pseudomonadota</taxon>
        <taxon>Gammaproteobacteria</taxon>
        <taxon>Aeromonadales</taxon>
        <taxon>Succinivibrionaceae</taxon>
        <taxon>Anaerobiospirillum</taxon>
    </lineage>
</organism>
<dbReference type="Pfam" id="PF04073">
    <property type="entry name" value="tRNA_edit"/>
    <property type="match status" value="1"/>
</dbReference>
<dbReference type="InterPro" id="IPR036754">
    <property type="entry name" value="YbaK/aa-tRNA-synt-asso_dom_sf"/>
</dbReference>
<dbReference type="CDD" id="cd04333">
    <property type="entry name" value="ProX_deacylase"/>
    <property type="match status" value="1"/>
</dbReference>
<dbReference type="SUPFAM" id="SSF55826">
    <property type="entry name" value="YbaK/ProRS associated domain"/>
    <property type="match status" value="1"/>
</dbReference>
<dbReference type="AlphaFoldDB" id="A0A948TH70"/>
<dbReference type="GO" id="GO:0002161">
    <property type="term" value="F:aminoacyl-tRNA deacylase activity"/>
    <property type="evidence" value="ECO:0007669"/>
    <property type="project" value="InterPro"/>
</dbReference>
<gene>
    <name evidence="2" type="ORF">H9847_08100</name>
</gene>
<name>A0A948TH70_9GAMM</name>
<evidence type="ECO:0000313" key="2">
    <source>
        <dbReference type="EMBL" id="MBU3844805.1"/>
    </source>
</evidence>
<dbReference type="PANTHER" id="PTHR30411">
    <property type="entry name" value="CYTOPLASMIC PROTEIN"/>
    <property type="match status" value="1"/>
</dbReference>
<evidence type="ECO:0000259" key="1">
    <source>
        <dbReference type="Pfam" id="PF04073"/>
    </source>
</evidence>
<accession>A0A948TH70</accession>
<proteinExistence type="predicted"/>
<dbReference type="Gene3D" id="3.90.960.10">
    <property type="entry name" value="YbaK/aminoacyl-tRNA synthetase-associated domain"/>
    <property type="match status" value="1"/>
</dbReference>
<comment type="caution">
    <text evidence="2">The sequence shown here is derived from an EMBL/GenBank/DDBJ whole genome shotgun (WGS) entry which is preliminary data.</text>
</comment>
<reference evidence="2" key="1">
    <citation type="journal article" date="2021" name="PeerJ">
        <title>Extensive microbial diversity within the chicken gut microbiome revealed by metagenomics and culture.</title>
        <authorList>
            <person name="Gilroy R."/>
            <person name="Ravi A."/>
            <person name="Getino M."/>
            <person name="Pursley I."/>
            <person name="Horton D.L."/>
            <person name="Alikhan N.F."/>
            <person name="Baker D."/>
            <person name="Gharbi K."/>
            <person name="Hall N."/>
            <person name="Watson M."/>
            <person name="Adriaenssens E.M."/>
            <person name="Foster-Nyarko E."/>
            <person name="Jarju S."/>
            <person name="Secka A."/>
            <person name="Antonio M."/>
            <person name="Oren A."/>
            <person name="Chaudhuri R.R."/>
            <person name="La Ragione R."/>
            <person name="Hildebrand F."/>
            <person name="Pallen M.J."/>
        </authorList>
    </citation>
    <scope>NUCLEOTIDE SEQUENCE</scope>
    <source>
        <strain evidence="2">378</strain>
    </source>
</reference>
<reference evidence="2" key="2">
    <citation type="submission" date="2021-04" db="EMBL/GenBank/DDBJ databases">
        <authorList>
            <person name="Gilroy R."/>
        </authorList>
    </citation>
    <scope>NUCLEOTIDE SEQUENCE</scope>
    <source>
        <strain evidence="2">378</strain>
    </source>
</reference>
<dbReference type="Proteomes" id="UP000733611">
    <property type="component" value="Unassembled WGS sequence"/>
</dbReference>
<dbReference type="EMBL" id="JAHLFE010000165">
    <property type="protein sequence ID" value="MBU3844805.1"/>
    <property type="molecule type" value="Genomic_DNA"/>
</dbReference>
<evidence type="ECO:0000313" key="3">
    <source>
        <dbReference type="Proteomes" id="UP000733611"/>
    </source>
</evidence>